<feature type="compositionally biased region" description="Low complexity" evidence="1">
    <location>
        <begin position="431"/>
        <end position="454"/>
    </location>
</feature>
<feature type="region of interest" description="Disordered" evidence="1">
    <location>
        <begin position="280"/>
        <end position="326"/>
    </location>
</feature>
<dbReference type="RefSeq" id="WP_016341488.1">
    <property type="nucleotide sequence ID" value="NC_021279.1"/>
</dbReference>
<evidence type="ECO:0000256" key="1">
    <source>
        <dbReference type="SAM" id="MobiDB-lite"/>
    </source>
</evidence>
<sequence>MKADPEGLAALAARLASTAGSLAAVNAGALVHPPLAADAVSVGAATRLSSGGAALAGNISVQGADLADLATRLGLIAGIFTAQEEANAAAQASLSAAGRSGPPALPPLVRAPVAPDVRPPLAAPPLQEGEVLAAQFQAGSAHAGTAFGQACSSAAAAARAAAEDLRQVAGWLPEVWRSTVGGEALAAVFTSRADTFEALADTAEHLDSQRGEHKSKYETAVGEAPTTKDYDDNRQRLSTAVTNNARTGGLWASEVAAAVAERAELEQRAGKAHSSYLTGSMQATEPKIGVGDDGHGKPGLGAPAAPGDTNSAANAAGLPDGLSEGAETLGGAADALTDPESAQMMQMLLSALVGGLGGIASTAMQSISSLPQEVMGAGGQAMQGLTQAMSGVKPKTPDLSGLGAPKLDPGLDFEGPAGIGTAPAGGGGTEGLPAPGVSGAGPLTGPSAPAASAGTLGGGATTGGPAPGGGMGGPMAPPPGGMAGAGNKEKRKAEEQKVALPYRPNSEAVTGQLEERVVAKAAGTEPPPPPPPPEQSRGPRITRFESETL</sequence>
<name>A0AB33AIW6_9MYCO</name>
<dbReference type="EMBL" id="CP004376">
    <property type="protein sequence ID" value="AGM31784.1"/>
    <property type="molecule type" value="Genomic_DNA"/>
</dbReference>
<evidence type="ECO:0000313" key="3">
    <source>
        <dbReference type="Proteomes" id="UP000013961"/>
    </source>
</evidence>
<gene>
    <name evidence="2" type="ORF">MASS_2p0073</name>
</gene>
<keyword evidence="2" id="KW-0614">Plasmid</keyword>
<dbReference type="AlphaFoldDB" id="A0AB33AIW6"/>
<dbReference type="Proteomes" id="UP000013961">
    <property type="component" value="Plasmid 2"/>
</dbReference>
<feature type="compositionally biased region" description="Basic and acidic residues" evidence="1">
    <location>
        <begin position="487"/>
        <end position="497"/>
    </location>
</feature>
<feature type="region of interest" description="Disordered" evidence="1">
    <location>
        <begin position="389"/>
        <end position="549"/>
    </location>
</feature>
<proteinExistence type="predicted"/>
<dbReference type="InterPro" id="IPR038332">
    <property type="entry name" value="PPE_sf"/>
</dbReference>
<reference evidence="2 3" key="1">
    <citation type="journal article" date="2013" name="Genome Announc.">
        <title>Complete Genome Sequence of Mycobacterium massiliense Clinical Strain Asan 50594, Belonging to the Type II Genotype.</title>
        <authorList>
            <person name="Kim B.J."/>
            <person name="Kim B.R."/>
            <person name="Hong S.H."/>
            <person name="Seok S.H."/>
            <person name="Kook Y.H."/>
            <person name="Kim B.J."/>
        </authorList>
    </citation>
    <scope>NUCLEOTIDE SEQUENCE [LARGE SCALE GENOMIC DNA]</scope>
    <source>
        <strain evidence="2 3">50594</strain>
    </source>
</reference>
<feature type="compositionally biased region" description="Pro residues" evidence="1">
    <location>
        <begin position="525"/>
        <end position="534"/>
    </location>
</feature>
<evidence type="ECO:0000313" key="2">
    <source>
        <dbReference type="EMBL" id="AGM31784.1"/>
    </source>
</evidence>
<geneLocation type="plasmid" evidence="2 3">
    <name>2</name>
</geneLocation>
<dbReference type="KEGG" id="mabb:MASS_2p0073"/>
<feature type="compositionally biased region" description="Gly residues" evidence="1">
    <location>
        <begin position="455"/>
        <end position="473"/>
    </location>
</feature>
<protein>
    <submittedName>
        <fullName evidence="2">PPE protein</fullName>
    </submittedName>
</protein>
<accession>A0AB33AIW6</accession>
<dbReference type="Gene3D" id="1.20.1260.20">
    <property type="entry name" value="PPE superfamily"/>
    <property type="match status" value="1"/>
</dbReference>
<organism evidence="2 3">
    <name type="scientific">Mycobacteroides abscessus subsp. bolletii 50594</name>
    <dbReference type="NCBI Taxonomy" id="1303024"/>
    <lineage>
        <taxon>Bacteria</taxon>
        <taxon>Bacillati</taxon>
        <taxon>Actinomycetota</taxon>
        <taxon>Actinomycetes</taxon>
        <taxon>Mycobacteriales</taxon>
        <taxon>Mycobacteriaceae</taxon>
        <taxon>Mycobacteroides</taxon>
        <taxon>Mycobacteroides abscessus</taxon>
    </lineage>
</organism>